<comment type="caution">
    <text evidence="2">The sequence shown here is derived from an EMBL/GenBank/DDBJ whole genome shotgun (WGS) entry which is preliminary data.</text>
</comment>
<dbReference type="Gene3D" id="3.30.70.1320">
    <property type="entry name" value="Multidrug efflux transporter AcrB pore domain like"/>
    <property type="match status" value="1"/>
</dbReference>
<feature type="transmembrane region" description="Helical" evidence="1">
    <location>
        <begin position="503"/>
        <end position="530"/>
    </location>
</feature>
<feature type="transmembrane region" description="Helical" evidence="1">
    <location>
        <begin position="570"/>
        <end position="591"/>
    </location>
</feature>
<dbReference type="EMBL" id="PVWG01000058">
    <property type="protein sequence ID" value="PSB15558.1"/>
    <property type="molecule type" value="Genomic_DNA"/>
</dbReference>
<feature type="transmembrane region" description="Helical" evidence="1">
    <location>
        <begin position="1006"/>
        <end position="1024"/>
    </location>
</feature>
<gene>
    <name evidence="2" type="ORF">C7B65_24130</name>
</gene>
<feature type="transmembrane region" description="Helical" evidence="1">
    <location>
        <begin position="1036"/>
        <end position="1060"/>
    </location>
</feature>
<dbReference type="AlphaFoldDB" id="A0A2T1D503"/>
<reference evidence="2 3" key="2">
    <citation type="submission" date="2018-03" db="EMBL/GenBank/DDBJ databases">
        <title>The ancient ancestry and fast evolution of plastids.</title>
        <authorList>
            <person name="Moore K.R."/>
            <person name="Magnabosco C."/>
            <person name="Momper L."/>
            <person name="Gold D.A."/>
            <person name="Bosak T."/>
            <person name="Fournier G.P."/>
        </authorList>
    </citation>
    <scope>NUCLEOTIDE SEQUENCE [LARGE SCALE GENOMIC DNA]</scope>
    <source>
        <strain evidence="2 3">ULC007</strain>
    </source>
</reference>
<dbReference type="PANTHER" id="PTHR32063:SF0">
    <property type="entry name" value="SWARMING MOTILITY PROTEIN SWRC"/>
    <property type="match status" value="1"/>
</dbReference>
<keyword evidence="3" id="KW-1185">Reference proteome</keyword>
<organism evidence="2 3">
    <name type="scientific">Phormidesmis priestleyi ULC007</name>
    <dbReference type="NCBI Taxonomy" id="1920490"/>
    <lineage>
        <taxon>Bacteria</taxon>
        <taxon>Bacillati</taxon>
        <taxon>Cyanobacteriota</taxon>
        <taxon>Cyanophyceae</taxon>
        <taxon>Leptolyngbyales</taxon>
        <taxon>Leptolyngbyaceae</taxon>
        <taxon>Phormidesmis</taxon>
    </lineage>
</organism>
<dbReference type="GO" id="GO:0042910">
    <property type="term" value="F:xenobiotic transmembrane transporter activity"/>
    <property type="evidence" value="ECO:0007669"/>
    <property type="project" value="TreeGrafter"/>
</dbReference>
<dbReference type="Pfam" id="PF00873">
    <property type="entry name" value="ACR_tran"/>
    <property type="match status" value="1"/>
</dbReference>
<dbReference type="SUPFAM" id="SSF82866">
    <property type="entry name" value="Multidrug efflux transporter AcrB transmembrane domain"/>
    <property type="match status" value="2"/>
</dbReference>
<dbReference type="InterPro" id="IPR027463">
    <property type="entry name" value="AcrB_DN_DC_subdom"/>
</dbReference>
<dbReference type="PANTHER" id="PTHR32063">
    <property type="match status" value="1"/>
</dbReference>
<evidence type="ECO:0000313" key="3">
    <source>
        <dbReference type="Proteomes" id="UP000238634"/>
    </source>
</evidence>
<feature type="transmembrane region" description="Helical" evidence="1">
    <location>
        <begin position="930"/>
        <end position="948"/>
    </location>
</feature>
<feature type="transmembrane region" description="Helical" evidence="1">
    <location>
        <begin position="475"/>
        <end position="497"/>
    </location>
</feature>
<dbReference type="Gene3D" id="1.20.1640.10">
    <property type="entry name" value="Multidrug efflux transporter AcrB transmembrane domain"/>
    <property type="match status" value="2"/>
</dbReference>
<dbReference type="SUPFAM" id="SSF82714">
    <property type="entry name" value="Multidrug efflux transporter AcrB TolC docking domain, DN and DC subdomains"/>
    <property type="match status" value="2"/>
</dbReference>
<keyword evidence="1" id="KW-0812">Transmembrane</keyword>
<feature type="transmembrane region" description="Helical" evidence="1">
    <location>
        <begin position="364"/>
        <end position="380"/>
    </location>
</feature>
<protein>
    <submittedName>
        <fullName evidence="2">Cation transporter</fullName>
    </submittedName>
</protein>
<dbReference type="GO" id="GO:0005886">
    <property type="term" value="C:plasma membrane"/>
    <property type="evidence" value="ECO:0007669"/>
    <property type="project" value="TreeGrafter"/>
</dbReference>
<dbReference type="STRING" id="1920490.GCA_001895925_02853"/>
<reference evidence="2 3" key="1">
    <citation type="submission" date="2018-02" db="EMBL/GenBank/DDBJ databases">
        <authorList>
            <person name="Cohen D.B."/>
            <person name="Kent A.D."/>
        </authorList>
    </citation>
    <scope>NUCLEOTIDE SEQUENCE [LARGE SCALE GENOMIC DNA]</scope>
    <source>
        <strain evidence="2 3">ULC007</strain>
    </source>
</reference>
<dbReference type="InterPro" id="IPR001036">
    <property type="entry name" value="Acrflvin-R"/>
</dbReference>
<name>A0A2T1D503_9CYAN</name>
<feature type="transmembrane region" description="Helical" evidence="1">
    <location>
        <begin position="21"/>
        <end position="40"/>
    </location>
</feature>
<dbReference type="Gene3D" id="3.30.70.1430">
    <property type="entry name" value="Multidrug efflux transporter AcrB pore domain"/>
    <property type="match status" value="2"/>
</dbReference>
<feature type="transmembrane region" description="Helical" evidence="1">
    <location>
        <begin position="413"/>
        <end position="434"/>
    </location>
</feature>
<evidence type="ECO:0000256" key="1">
    <source>
        <dbReference type="SAM" id="Phobius"/>
    </source>
</evidence>
<feature type="transmembrane region" description="Helical" evidence="1">
    <location>
        <begin position="387"/>
        <end position="407"/>
    </location>
</feature>
<dbReference type="RefSeq" id="WP_073075005.1">
    <property type="nucleotide sequence ID" value="NZ_MPPI01000055.1"/>
</dbReference>
<dbReference type="OrthoDB" id="9791035at2"/>
<feature type="transmembrane region" description="Helical" evidence="1">
    <location>
        <begin position="954"/>
        <end position="975"/>
    </location>
</feature>
<keyword evidence="1" id="KW-0472">Membrane</keyword>
<evidence type="ECO:0000313" key="2">
    <source>
        <dbReference type="EMBL" id="PSB15558.1"/>
    </source>
</evidence>
<dbReference type="Gene3D" id="3.30.2090.10">
    <property type="entry name" value="Multidrug efflux transporter AcrB TolC docking domain, DN and DC subdomains"/>
    <property type="match status" value="2"/>
</dbReference>
<dbReference type="Gene3D" id="3.30.70.1440">
    <property type="entry name" value="Multidrug efflux transporter AcrB pore domain"/>
    <property type="match status" value="1"/>
</dbReference>
<dbReference type="SUPFAM" id="SSF82693">
    <property type="entry name" value="Multidrug efflux transporter AcrB pore domain, PN1, PN2, PC1 and PC2 subdomains"/>
    <property type="match status" value="3"/>
</dbReference>
<keyword evidence="1" id="KW-1133">Transmembrane helix</keyword>
<dbReference type="Proteomes" id="UP000238634">
    <property type="component" value="Unassembled WGS sequence"/>
</dbReference>
<proteinExistence type="predicted"/>
<accession>A0A2T1D503</accession>
<feature type="transmembrane region" description="Helical" evidence="1">
    <location>
        <begin position="902"/>
        <end position="923"/>
    </location>
</feature>
<sequence length="1092" mass="117620">MTTQNSKSSGFSISAIAIRQHIGTLMLTLAVIAIGIFFIFNLQVDLLPSITYPRIGVRVDIPGIAPEVAIDEVTRPLEEALSATEGVVQVYSQTREGQVNIDLYFEPGGNIDQALNDATAAFNRAQANLPDVVEAPRLFKVDPSQLPVYELAIASPSLKDVDLRVFADEELARELGVVPGVASVDIAGGVPEEVRVVLDLNRLQSLGIGINEVLTELEETNQDVSGGRILGELSEPLTRAIGRFQNVDQIRNLSFRVANAAPTTAEAEPNSRVSADRRVYLRDFAQVADGTENQRIFVLLNKQPAVKVSIQKQPDANTIAVVESVKRRIEELRQAGAIPKDMELIPTLDESVFIQESLDSVTDAAISGAVLAALAVLLFLGSLRQTLIISLTIPLCTLAAAIAMKLFGFSLNVFTLAGLAISVGQAVDTSVVVLENINKRSVTLGGSAPINHNGQTRQAAIGLVEASSREVESSLVAATGGNLVSVLPFLLIGGFISLLFNELILTICFAVAASLLVAVTVVPMLSSLLITVRWSSRLDRFWLLREFNQRFEGATRQYSRVLGQVVHRRFLVLAITFVVFGGSSLLMMGHIPQEILPRISTGQARLSAQFPPGTPLETSRKVMTAADDILLAQPETQYVFSTVGGALFGSSTSANPLRASSTITLKPGTDVERYVSKVTQAFNKLNLVDIRLRLSPGEVRGLILSNSPVRSDIDVILQGEDTKALEQAGQELVKTLEQQAKLSAFRPDADSRQPEIQIRLDRERSADLDLNIQDVGEVLTTAIEGTVPTQLQRGNRLVDVRVQFNQDSIRRPSQLEALPLFTTDKQLVRLGDVAQIETGQASGQIQRINQRQVFLIAGTLSEGASLGEALAEVDRILTGVEFPQGISRLPSAAAQSNQAIQAALPLLGGLAAFLVFVVMAVQYNSLVDPLVIMLTLPLALAGGIWGLFFTQTAIGATVIVGAVLLVGIVVNNAIIMVETANQIREEEGVDRRTAILQAAPQRLRPILMTTVTTVLGIFPLALGLGQGGEFLQPLGIVVFSGLTLATLLTLFIIPCSYLLLHDLFGWRRGKKVVAIESSSVLEEPSDPVSLRK</sequence>
<dbReference type="PRINTS" id="PR00702">
    <property type="entry name" value="ACRIFLAVINRP"/>
</dbReference>